<keyword evidence="3" id="KW-1185">Reference proteome</keyword>
<dbReference type="Proteomes" id="UP000824633">
    <property type="component" value="Chromosome"/>
</dbReference>
<organism evidence="2 3">
    <name type="scientific">Clostridium gelidum</name>
    <dbReference type="NCBI Taxonomy" id="704125"/>
    <lineage>
        <taxon>Bacteria</taxon>
        <taxon>Bacillati</taxon>
        <taxon>Bacillota</taxon>
        <taxon>Clostridia</taxon>
        <taxon>Eubacteriales</taxon>
        <taxon>Clostridiaceae</taxon>
        <taxon>Clostridium</taxon>
    </lineage>
</organism>
<sequence length="208" mass="23890">MNKDDYISQEEMEEIDRVEVDKKILENIKSKCDNTFSRIQIRKILNLVKQDLQESEIIEFHCVGRNYSIDSARIGVAASVVASDVANPIFGWNTKTILIKTNMKMILVEVTMGWQYSKHYEISHEVHLVKKKGMFYLIVDGDNKKTIIEYNNIRYDLIINSISDKANIVIDKKFNNKVLKAGVGTGYLYVLLVGIVPMILIIIFILTN</sequence>
<dbReference type="EMBL" id="AP024849">
    <property type="protein sequence ID" value="BCZ49120.1"/>
    <property type="molecule type" value="Genomic_DNA"/>
</dbReference>
<protein>
    <submittedName>
        <fullName evidence="2">Uncharacterized protein</fullName>
    </submittedName>
</protein>
<evidence type="ECO:0000313" key="3">
    <source>
        <dbReference type="Proteomes" id="UP000824633"/>
    </source>
</evidence>
<dbReference type="RefSeq" id="WP_224035325.1">
    <property type="nucleotide sequence ID" value="NZ_AP024849.1"/>
</dbReference>
<accession>A0ABN6J4C4</accession>
<name>A0ABN6J4C4_9CLOT</name>
<evidence type="ECO:0000313" key="2">
    <source>
        <dbReference type="EMBL" id="BCZ49120.1"/>
    </source>
</evidence>
<keyword evidence="1" id="KW-0812">Transmembrane</keyword>
<gene>
    <name evidence="2" type="ORF">psyc5s11_51870</name>
</gene>
<evidence type="ECO:0000256" key="1">
    <source>
        <dbReference type="SAM" id="Phobius"/>
    </source>
</evidence>
<keyword evidence="1" id="KW-0472">Membrane</keyword>
<proteinExistence type="predicted"/>
<keyword evidence="1" id="KW-1133">Transmembrane helix</keyword>
<reference evidence="3" key="1">
    <citation type="submission" date="2021-07" db="EMBL/GenBank/DDBJ databases">
        <title>Complete genome sequencing of a Clostridium isolate.</title>
        <authorList>
            <person name="Ueki A."/>
            <person name="Tonouchi A."/>
        </authorList>
    </citation>
    <scope>NUCLEOTIDE SEQUENCE [LARGE SCALE GENOMIC DNA]</scope>
    <source>
        <strain evidence="3">C5S11</strain>
    </source>
</reference>
<feature type="transmembrane region" description="Helical" evidence="1">
    <location>
        <begin position="186"/>
        <end position="206"/>
    </location>
</feature>